<dbReference type="InterPro" id="IPR050491">
    <property type="entry name" value="AmpC-like"/>
</dbReference>
<dbReference type="PANTHER" id="PTHR46825:SF9">
    <property type="entry name" value="BETA-LACTAMASE-RELATED DOMAIN-CONTAINING PROTEIN"/>
    <property type="match status" value="1"/>
</dbReference>
<dbReference type="AlphaFoldDB" id="A0AAD1G058"/>
<evidence type="ECO:0000259" key="2">
    <source>
        <dbReference type="Pfam" id="PF00144"/>
    </source>
</evidence>
<evidence type="ECO:0000313" key="5">
    <source>
        <dbReference type="Proteomes" id="UP000275727"/>
    </source>
</evidence>
<dbReference type="InterPro" id="IPR012338">
    <property type="entry name" value="Beta-lactam/transpept-like"/>
</dbReference>
<feature type="transmembrane region" description="Helical" evidence="1">
    <location>
        <begin position="574"/>
        <end position="596"/>
    </location>
</feature>
<reference evidence="3 5" key="1">
    <citation type="submission" date="2018-06" db="EMBL/GenBank/DDBJ databases">
        <title>Complete Genome Sequence of the Microcystin-Degrading Bacterium Sphingosinicella microcystinivorans Strain B-9.</title>
        <authorList>
            <person name="Jin H."/>
            <person name="Nishizawa T."/>
            <person name="Guo Y."/>
            <person name="Nishizawa A."/>
            <person name="Park H."/>
            <person name="Kato H."/>
            <person name="Tsuji K."/>
            <person name="Harada K."/>
        </authorList>
    </citation>
    <scope>NUCLEOTIDE SEQUENCE [LARGE SCALE GENOMIC DNA]</scope>
    <source>
        <strain evidence="3 5">B9</strain>
    </source>
</reference>
<gene>
    <name evidence="4" type="ORF">DFR51_3329</name>
    <name evidence="3" type="ORF">SmB9_09570</name>
</gene>
<dbReference type="EMBL" id="AP018711">
    <property type="protein sequence ID" value="BBE33299.1"/>
    <property type="molecule type" value="Genomic_DNA"/>
</dbReference>
<keyword evidence="1" id="KW-1133">Transmembrane helix</keyword>
<dbReference type="InterPro" id="IPR001466">
    <property type="entry name" value="Beta-lactam-related"/>
</dbReference>
<dbReference type="EMBL" id="RBWX01000011">
    <property type="protein sequence ID" value="RKS85412.1"/>
    <property type="molecule type" value="Genomic_DNA"/>
</dbReference>
<dbReference type="Proteomes" id="UP000275727">
    <property type="component" value="Chromosome"/>
</dbReference>
<dbReference type="KEGG" id="smic:SmB9_09570"/>
<dbReference type="PANTHER" id="PTHR46825">
    <property type="entry name" value="D-ALANYL-D-ALANINE-CARBOXYPEPTIDASE/ENDOPEPTIDASE AMPH"/>
    <property type="match status" value="1"/>
</dbReference>
<dbReference type="Proteomes" id="UP000276029">
    <property type="component" value="Unassembled WGS sequence"/>
</dbReference>
<dbReference type="Pfam" id="PF00144">
    <property type="entry name" value="Beta-lactamase"/>
    <property type="match status" value="1"/>
</dbReference>
<keyword evidence="1" id="KW-0812">Transmembrane</keyword>
<name>A0AAD1G058_SPHMI</name>
<accession>A0AAD1G058</accession>
<organism evidence="3 5">
    <name type="scientific">Sphingosinicella microcystinivorans</name>
    <dbReference type="NCBI Taxonomy" id="335406"/>
    <lineage>
        <taxon>Bacteria</taxon>
        <taxon>Pseudomonadati</taxon>
        <taxon>Pseudomonadota</taxon>
        <taxon>Alphaproteobacteria</taxon>
        <taxon>Sphingomonadales</taxon>
        <taxon>Sphingosinicellaceae</taxon>
        <taxon>Sphingosinicella</taxon>
    </lineage>
</organism>
<proteinExistence type="predicted"/>
<protein>
    <submittedName>
        <fullName evidence="4">CubicO group peptidase (Beta-lactamase class C family)</fullName>
    </submittedName>
</protein>
<keyword evidence="6" id="KW-1185">Reference proteome</keyword>
<evidence type="ECO:0000256" key="1">
    <source>
        <dbReference type="SAM" id="Phobius"/>
    </source>
</evidence>
<reference evidence="4 6" key="2">
    <citation type="submission" date="2018-10" db="EMBL/GenBank/DDBJ databases">
        <title>Genomic Encyclopedia of Type Strains, Phase IV (KMG-IV): sequencing the most valuable type-strain genomes for metagenomic binning, comparative biology and taxonomic classification.</title>
        <authorList>
            <person name="Goeker M."/>
        </authorList>
    </citation>
    <scope>NUCLEOTIDE SEQUENCE [LARGE SCALE GENOMIC DNA]</scope>
    <source>
        <strain evidence="4 6">DSM 19791</strain>
    </source>
</reference>
<keyword evidence="1" id="KW-0472">Membrane</keyword>
<feature type="transmembrane region" description="Helical" evidence="1">
    <location>
        <begin position="617"/>
        <end position="640"/>
    </location>
</feature>
<sequence>MIKSHASMTGRRPGSTERPLMRYMRTVGPIGFERLVWVALLLAIATVVAFFVARAAGEDGAGRWTVYSDNKPRPAGEPVPPLFSDPAALEAYVDRNLGAKMKEEHLVGAVFLAIKDGEVIFQRGYGVKDLKTGEPINPETDMFQVASISKTFLGTAFMRLVDQGKVSLDDSVANRVPSIELEKKIRFDERPVTFRDVLMHRSGFRDLFLNSTAPSVEKFEKIRPVIREYLNEQGAPPGEFYEYCNICISMAAAGIEEISGQEYQDWLQQQVFDPLNIKYAVLNIPGNERVEKFRKAGNFVVPYVYDEDTGEYKTYGDFIRNLYPPSSIAISANGMKNYMLMHMGNGMFNGRRFLSQKSYNEMHKTRGSNGELMPGFRVPFKEGIRNGVAYYGHSGDYRGTDSTMQFFPEYGFAFFLSYTGDNDTFYRRFTNDILDTAFPRQTETVTKKDVPISELRKLAGPYTSFRFDEPTPMQLVWPLFGQYEVSVTPDGLVKIDFPSFFFGGGPAIYAPQGDGVFRKVGEGKPGQIGELLTDSLVIVTDESGRGRAIKANLQNHSFILTRIPDWKSGDNFKLLLGFAGIGMAATAVLALLYGVGRLVRQRVFKREVTTRFWSHPAIWALVGASVAGIWFLGQFIYTLYTTLPVNLTYGFDDLGLEPVFILPIISLVLTLVALIFVVRLWVRRELGLIVRIVATLALLPLMVWVFLSYQSELLTFYF</sequence>
<evidence type="ECO:0000313" key="4">
    <source>
        <dbReference type="EMBL" id="RKS85412.1"/>
    </source>
</evidence>
<dbReference type="Gene3D" id="3.40.710.10">
    <property type="entry name" value="DD-peptidase/beta-lactamase superfamily"/>
    <property type="match status" value="1"/>
</dbReference>
<dbReference type="RefSeq" id="WP_121053205.1">
    <property type="nucleotide sequence ID" value="NZ_AP018711.1"/>
</dbReference>
<feature type="domain" description="Beta-lactamase-related" evidence="2">
    <location>
        <begin position="93"/>
        <end position="428"/>
    </location>
</feature>
<feature type="transmembrane region" description="Helical" evidence="1">
    <location>
        <begin position="688"/>
        <end position="709"/>
    </location>
</feature>
<evidence type="ECO:0000313" key="6">
    <source>
        <dbReference type="Proteomes" id="UP000276029"/>
    </source>
</evidence>
<evidence type="ECO:0000313" key="3">
    <source>
        <dbReference type="EMBL" id="BBE33299.1"/>
    </source>
</evidence>
<feature type="transmembrane region" description="Helical" evidence="1">
    <location>
        <begin position="660"/>
        <end position="681"/>
    </location>
</feature>
<dbReference type="SUPFAM" id="SSF56601">
    <property type="entry name" value="beta-lactamase/transpeptidase-like"/>
    <property type="match status" value="1"/>
</dbReference>